<evidence type="ECO:0000256" key="1">
    <source>
        <dbReference type="ARBA" id="ARBA00004196"/>
    </source>
</evidence>
<organism evidence="3">
    <name type="scientific">Singulisphaera sp. Ch08</name>
    <dbReference type="NCBI Taxonomy" id="3120278"/>
    <lineage>
        <taxon>Bacteria</taxon>
        <taxon>Pseudomonadati</taxon>
        <taxon>Planctomycetota</taxon>
        <taxon>Planctomycetia</taxon>
        <taxon>Isosphaerales</taxon>
        <taxon>Isosphaeraceae</taxon>
        <taxon>Singulisphaera</taxon>
    </lineage>
</organism>
<dbReference type="PANTHER" id="PTHR32347:SF27">
    <property type="entry name" value="RND EFFLUX PUMP MEMBRANE FUSION PROTEIN BARREL-SANDWICH DOMAIN-CONTAINING PROTEIN"/>
    <property type="match status" value="1"/>
</dbReference>
<accession>A0AAU7CN40</accession>
<protein>
    <submittedName>
        <fullName evidence="3">HlyD family efflux transporter periplasmic adaptor subunit</fullName>
    </submittedName>
</protein>
<name>A0AAU7CN40_9BACT</name>
<evidence type="ECO:0000313" key="3">
    <source>
        <dbReference type="EMBL" id="XBH06749.1"/>
    </source>
</evidence>
<dbReference type="GO" id="GO:0030313">
    <property type="term" value="C:cell envelope"/>
    <property type="evidence" value="ECO:0007669"/>
    <property type="project" value="UniProtKB-SubCell"/>
</dbReference>
<dbReference type="PANTHER" id="PTHR32347">
    <property type="entry name" value="EFFLUX SYSTEM COMPONENT YKNX-RELATED"/>
    <property type="match status" value="1"/>
</dbReference>
<keyword evidence="2" id="KW-0175">Coiled coil</keyword>
<dbReference type="InterPro" id="IPR014315">
    <property type="entry name" value="ABC_heterocyst_DevB"/>
</dbReference>
<sequence length="241" mass="26858">MLAEKAKSSRTDYEHLVELNKEKRATISAQEIERQHLLVSQDEATLRNARAELEKFVLNRKLQLTKLEIQLRKAKLTALRGSQAIPVKSLEKQLELAQEQVKQTVIRAPRAGRILSILAKPGEAAGPKPVFELGDTRRMNVVAEVDEDQIPYIRKNQKATIRAHSGSRPYTGVVESWALMVARNDILGLDPTAAAYARVVEVKIKVDEPCDELRDRTHLQVNVDIALDHSAEPGPVAGPSK</sequence>
<dbReference type="NCBIfam" id="TIGR02971">
    <property type="entry name" value="heterocyst_DevB"/>
    <property type="match status" value="1"/>
</dbReference>
<dbReference type="EMBL" id="CP155447">
    <property type="protein sequence ID" value="XBH06749.1"/>
    <property type="molecule type" value="Genomic_DNA"/>
</dbReference>
<dbReference type="InterPro" id="IPR050465">
    <property type="entry name" value="UPF0194_transport"/>
</dbReference>
<dbReference type="AlphaFoldDB" id="A0AAU7CN40"/>
<reference evidence="3" key="1">
    <citation type="submission" date="2024-05" db="EMBL/GenBank/DDBJ databases">
        <title>Planctomycetes of the genus Singulisphaera possess chitinolytic capabilities.</title>
        <authorList>
            <person name="Ivanova A."/>
        </authorList>
    </citation>
    <scope>NUCLEOTIDE SEQUENCE</scope>
    <source>
        <strain evidence="3">Ch08T</strain>
    </source>
</reference>
<evidence type="ECO:0000256" key="2">
    <source>
        <dbReference type="ARBA" id="ARBA00023054"/>
    </source>
</evidence>
<dbReference type="Gene3D" id="2.40.30.170">
    <property type="match status" value="1"/>
</dbReference>
<dbReference type="RefSeq" id="WP_406699597.1">
    <property type="nucleotide sequence ID" value="NZ_CP155447.1"/>
</dbReference>
<proteinExistence type="predicted"/>
<gene>
    <name evidence="3" type="ORF">V5E97_12115</name>
</gene>
<comment type="subcellular location">
    <subcellularLocation>
        <location evidence="1">Cell envelope</location>
    </subcellularLocation>
</comment>